<dbReference type="CDD" id="cd03820">
    <property type="entry name" value="GT4_AmsD-like"/>
    <property type="match status" value="1"/>
</dbReference>
<comment type="caution">
    <text evidence="2">The sequence shown here is derived from an EMBL/GenBank/DDBJ whole genome shotgun (WGS) entry which is preliminary data.</text>
</comment>
<dbReference type="Gene3D" id="3.40.50.2000">
    <property type="entry name" value="Glycogen Phosphorylase B"/>
    <property type="match status" value="2"/>
</dbReference>
<evidence type="ECO:0000313" key="3">
    <source>
        <dbReference type="Proteomes" id="UP001170310"/>
    </source>
</evidence>
<dbReference type="Proteomes" id="UP001170310">
    <property type="component" value="Unassembled WGS sequence"/>
</dbReference>
<reference evidence="2" key="1">
    <citation type="submission" date="2023-07" db="EMBL/GenBank/DDBJ databases">
        <title>Genome content predicts the carbon catabolic preferences of heterotrophic bacteria.</title>
        <authorList>
            <person name="Gralka M."/>
        </authorList>
    </citation>
    <scope>NUCLEOTIDE SEQUENCE</scope>
    <source>
        <strain evidence="2">E2R20</strain>
    </source>
</reference>
<keyword evidence="2" id="KW-0808">Transferase</keyword>
<evidence type="ECO:0000313" key="2">
    <source>
        <dbReference type="EMBL" id="MDO6572546.1"/>
    </source>
</evidence>
<keyword evidence="3" id="KW-1185">Reference proteome</keyword>
<proteinExistence type="predicted"/>
<name>A0AAW7YPI0_9STAP</name>
<dbReference type="PANTHER" id="PTHR12526">
    <property type="entry name" value="GLYCOSYLTRANSFERASE"/>
    <property type="match status" value="1"/>
</dbReference>
<feature type="domain" description="Glycosyl transferase family 1" evidence="1">
    <location>
        <begin position="199"/>
        <end position="362"/>
    </location>
</feature>
<dbReference type="SUPFAM" id="SSF53756">
    <property type="entry name" value="UDP-Glycosyltransferase/glycogen phosphorylase"/>
    <property type="match status" value="1"/>
</dbReference>
<dbReference type="Pfam" id="PF00534">
    <property type="entry name" value="Glycos_transf_1"/>
    <property type="match status" value="1"/>
</dbReference>
<dbReference type="PANTHER" id="PTHR12526:SF630">
    <property type="entry name" value="GLYCOSYLTRANSFERASE"/>
    <property type="match status" value="1"/>
</dbReference>
<protein>
    <submittedName>
        <fullName evidence="2">Glycosyltransferase family 4 protein</fullName>
        <ecNumber evidence="2">2.4.-.-</ecNumber>
    </submittedName>
</protein>
<dbReference type="AlphaFoldDB" id="A0AAW7YPI0"/>
<sequence length="381" mass="43592">MKSFTFFMHNIYAMGGTVKSISQLANALAEKGHPVTIISVFRGADKPYFKLHKDINIKVLIDYRMKPSNINAIIANRIKKYTPFLKPKQLSQYEPGLNQFSSYVEKKMIKAIKHVSTDVLIGTRASFNILIAKYQNKKVTTIAMEHMNFNAHDTKYQNQIINAYREINKVTTLTSADRDIYQSKLKTPVYVIPNIIDNKRIASQKKNIIIAAGRLEYEKGFDLLLESIRLIQDDLRHLNYVLHLYGDGQEKDSLIQFINQYHLQDIVELYPSTPKLDQKLAQSKITVVPSRNEGFGMVLLEAMAQDNIVISFGGNTGPDSIIKNGKNGYLVEHDDTSQLAKRIDLTMHNDSELQYIINEGRHTLENYTAEAVYKDFMKMFS</sequence>
<dbReference type="InterPro" id="IPR001296">
    <property type="entry name" value="Glyco_trans_1"/>
</dbReference>
<dbReference type="EMBL" id="JAUOQO010000001">
    <property type="protein sequence ID" value="MDO6572546.1"/>
    <property type="molecule type" value="Genomic_DNA"/>
</dbReference>
<dbReference type="RefSeq" id="WP_046467089.1">
    <property type="nucleotide sequence ID" value="NZ_JAUOQO010000001.1"/>
</dbReference>
<evidence type="ECO:0000259" key="1">
    <source>
        <dbReference type="Pfam" id="PF00534"/>
    </source>
</evidence>
<dbReference type="EC" id="2.4.-.-" evidence="2"/>
<keyword evidence="2" id="KW-0328">Glycosyltransferase</keyword>
<organism evidence="2 3">
    <name type="scientific">Staphylococcus pasteuri_A</name>
    <dbReference type="NCBI Taxonomy" id="3062664"/>
    <lineage>
        <taxon>Bacteria</taxon>
        <taxon>Bacillati</taxon>
        <taxon>Bacillota</taxon>
        <taxon>Bacilli</taxon>
        <taxon>Bacillales</taxon>
        <taxon>Staphylococcaceae</taxon>
        <taxon>Staphylococcus</taxon>
    </lineage>
</organism>
<dbReference type="GO" id="GO:0016757">
    <property type="term" value="F:glycosyltransferase activity"/>
    <property type="evidence" value="ECO:0007669"/>
    <property type="project" value="UniProtKB-KW"/>
</dbReference>
<gene>
    <name evidence="2" type="ORF">Q4528_00065</name>
</gene>
<accession>A0AAW7YPI0</accession>